<dbReference type="InterPro" id="IPR031481">
    <property type="entry name" value="Glyco_tran_10_N"/>
</dbReference>
<accession>A0AAQ4DN21</accession>
<sequence length="293" mass="33773">MTTMLLEPKQLIYCLEKAAPDVVAVVLVAWVQIRRGFRAMAHHGSGRGQQKTPGDLGAVTRNDFSRNVARCFKYGPTCLLTVSKPSLLIKPGIKLALLVTALTAIYILKSTTVLNRMPSWNLQDEFKVIAHRFTHRRQSRNISTAHRLPRIMMWTKHFGSWYGKLNDTRIGEQLVEGCNSNCVITNDRRLLASSEVILFHVRDIEDMPSNRSNKQKWVFFTLESPPNTHFSKFRHMKNMFNWTMTYRSDSDVYLPYGRVVHRNGAVTSRKDLRIIWESKRKVAVWVASNCQTH</sequence>
<evidence type="ECO:0000259" key="9">
    <source>
        <dbReference type="Pfam" id="PF17039"/>
    </source>
</evidence>
<keyword evidence="3" id="KW-0812">Transmembrane</keyword>
<evidence type="ECO:0000313" key="10">
    <source>
        <dbReference type="EMBL" id="KAK8763861.1"/>
    </source>
</evidence>
<dbReference type="GO" id="GO:0008417">
    <property type="term" value="F:fucosyltransferase activity"/>
    <property type="evidence" value="ECO:0007669"/>
    <property type="project" value="InterPro"/>
</dbReference>
<dbReference type="GO" id="GO:0032580">
    <property type="term" value="C:Golgi cisterna membrane"/>
    <property type="evidence" value="ECO:0007669"/>
    <property type="project" value="UniProtKB-SubCell"/>
</dbReference>
<evidence type="ECO:0000256" key="2">
    <source>
        <dbReference type="ARBA" id="ARBA00004922"/>
    </source>
</evidence>
<gene>
    <name evidence="10" type="ORF">V5799_033530</name>
</gene>
<dbReference type="PANTHER" id="PTHR48438:SF1">
    <property type="entry name" value="ALPHA-(1,3)-FUCOSYLTRANSFERASE C-RELATED"/>
    <property type="match status" value="1"/>
</dbReference>
<evidence type="ECO:0000256" key="6">
    <source>
        <dbReference type="ARBA" id="ARBA00023034"/>
    </source>
</evidence>
<comment type="subcellular location">
    <subcellularLocation>
        <location evidence="1">Golgi apparatus</location>
        <location evidence="1">Golgi stack membrane</location>
        <topology evidence="1">Single-pass type II membrane protein</topology>
    </subcellularLocation>
</comment>
<comment type="pathway">
    <text evidence="2">Protein modification; protein glycosylation.</text>
</comment>
<evidence type="ECO:0000256" key="8">
    <source>
        <dbReference type="ARBA" id="ARBA00023180"/>
    </source>
</evidence>
<protein>
    <recommendedName>
        <fullName evidence="9">Fucosyltransferase N-terminal domain-containing protein</fullName>
    </recommendedName>
</protein>
<dbReference type="AlphaFoldDB" id="A0AAQ4DN21"/>
<feature type="non-terminal residue" evidence="10">
    <location>
        <position position="293"/>
    </location>
</feature>
<dbReference type="InterPro" id="IPR038577">
    <property type="entry name" value="GT10-like_C_sf"/>
</dbReference>
<evidence type="ECO:0000256" key="3">
    <source>
        <dbReference type="ARBA" id="ARBA00022692"/>
    </source>
</evidence>
<dbReference type="InterPro" id="IPR001503">
    <property type="entry name" value="Glyco_trans_10"/>
</dbReference>
<name>A0AAQ4DN21_AMBAM</name>
<organism evidence="10 11">
    <name type="scientific">Amblyomma americanum</name>
    <name type="common">Lone star tick</name>
    <dbReference type="NCBI Taxonomy" id="6943"/>
    <lineage>
        <taxon>Eukaryota</taxon>
        <taxon>Metazoa</taxon>
        <taxon>Ecdysozoa</taxon>
        <taxon>Arthropoda</taxon>
        <taxon>Chelicerata</taxon>
        <taxon>Arachnida</taxon>
        <taxon>Acari</taxon>
        <taxon>Parasitiformes</taxon>
        <taxon>Ixodida</taxon>
        <taxon>Ixodoidea</taxon>
        <taxon>Ixodidae</taxon>
        <taxon>Amblyomminae</taxon>
        <taxon>Amblyomma</taxon>
    </lineage>
</organism>
<keyword evidence="8" id="KW-0325">Glycoprotein</keyword>
<evidence type="ECO:0000256" key="4">
    <source>
        <dbReference type="ARBA" id="ARBA00022968"/>
    </source>
</evidence>
<keyword evidence="5" id="KW-1133">Transmembrane helix</keyword>
<feature type="domain" description="Fucosyltransferase N-terminal" evidence="9">
    <location>
        <begin position="149"/>
        <end position="257"/>
    </location>
</feature>
<keyword evidence="4" id="KW-0735">Signal-anchor</keyword>
<dbReference type="Gene3D" id="3.40.50.11660">
    <property type="entry name" value="Glycosyl transferase family 10, C-terminal domain"/>
    <property type="match status" value="1"/>
</dbReference>
<proteinExistence type="predicted"/>
<dbReference type="PANTHER" id="PTHR48438">
    <property type="entry name" value="ALPHA-(1,3)-FUCOSYLTRANSFERASE C-RELATED"/>
    <property type="match status" value="1"/>
</dbReference>
<keyword evidence="11" id="KW-1185">Reference proteome</keyword>
<evidence type="ECO:0000256" key="1">
    <source>
        <dbReference type="ARBA" id="ARBA00004447"/>
    </source>
</evidence>
<keyword evidence="6" id="KW-0333">Golgi apparatus</keyword>
<keyword evidence="7" id="KW-0472">Membrane</keyword>
<reference evidence="10 11" key="1">
    <citation type="journal article" date="2023" name="Arcadia Sci">
        <title>De novo assembly of a long-read Amblyomma americanum tick genome.</title>
        <authorList>
            <person name="Chou S."/>
            <person name="Poskanzer K.E."/>
            <person name="Rollins M."/>
            <person name="Thuy-Boun P.S."/>
        </authorList>
    </citation>
    <scope>NUCLEOTIDE SEQUENCE [LARGE SCALE GENOMIC DNA]</scope>
    <source>
        <strain evidence="10">F_SG_1</strain>
        <tissue evidence="10">Salivary glands</tissue>
    </source>
</reference>
<dbReference type="EMBL" id="JARKHS020028903">
    <property type="protein sequence ID" value="KAK8763861.1"/>
    <property type="molecule type" value="Genomic_DNA"/>
</dbReference>
<dbReference type="Proteomes" id="UP001321473">
    <property type="component" value="Unassembled WGS sequence"/>
</dbReference>
<dbReference type="SUPFAM" id="SSF53756">
    <property type="entry name" value="UDP-Glycosyltransferase/glycogen phosphorylase"/>
    <property type="match status" value="1"/>
</dbReference>
<comment type="caution">
    <text evidence="10">The sequence shown here is derived from an EMBL/GenBank/DDBJ whole genome shotgun (WGS) entry which is preliminary data.</text>
</comment>
<evidence type="ECO:0000256" key="7">
    <source>
        <dbReference type="ARBA" id="ARBA00023136"/>
    </source>
</evidence>
<evidence type="ECO:0000256" key="5">
    <source>
        <dbReference type="ARBA" id="ARBA00022989"/>
    </source>
</evidence>
<evidence type="ECO:0000313" key="11">
    <source>
        <dbReference type="Proteomes" id="UP001321473"/>
    </source>
</evidence>
<dbReference type="Pfam" id="PF17039">
    <property type="entry name" value="Glyco_tran_10_N"/>
    <property type="match status" value="1"/>
</dbReference>